<sequence>MSQLSEQGARLVRAEIDLAKAEMAARAKQAGIGIGLLVGAGLFGFFAFATLIATAVLGLSNAVDAWLAALIVAVVLLIITAILGLLGKNRLQSGMPPTPEAAKENVKLDVEAVKGGIRS</sequence>
<keyword evidence="1" id="KW-1133">Transmembrane helix</keyword>
<reference evidence="2 3" key="1">
    <citation type="submission" date="2022-07" db="EMBL/GenBank/DDBJ databases">
        <title>Novel species in genus cellulomonas.</title>
        <authorList>
            <person name="Ye L."/>
        </authorList>
    </citation>
    <scope>NUCLEOTIDE SEQUENCE [LARGE SCALE GENOMIC DNA]</scope>
    <source>
        <strain evidence="3">zg-Y338</strain>
    </source>
</reference>
<dbReference type="EMBL" id="CP101988">
    <property type="protein sequence ID" value="UUI75618.1"/>
    <property type="molecule type" value="Genomic_DNA"/>
</dbReference>
<keyword evidence="1" id="KW-0812">Transmembrane</keyword>
<dbReference type="Proteomes" id="UP001316189">
    <property type="component" value="Chromosome"/>
</dbReference>
<proteinExistence type="predicted"/>
<feature type="transmembrane region" description="Helical" evidence="1">
    <location>
        <begin position="30"/>
        <end position="59"/>
    </location>
</feature>
<organism evidence="2 3">
    <name type="scientific">Cellulomonas chengniuliangii</name>
    <dbReference type="NCBI Taxonomy" id="2968084"/>
    <lineage>
        <taxon>Bacteria</taxon>
        <taxon>Bacillati</taxon>
        <taxon>Actinomycetota</taxon>
        <taxon>Actinomycetes</taxon>
        <taxon>Micrococcales</taxon>
        <taxon>Cellulomonadaceae</taxon>
        <taxon>Cellulomonas</taxon>
    </lineage>
</organism>
<keyword evidence="1" id="KW-0472">Membrane</keyword>
<protein>
    <submittedName>
        <fullName evidence="2">Phage holin family protein</fullName>
    </submittedName>
</protein>
<dbReference type="Pfam" id="PF07332">
    <property type="entry name" value="Phage_holin_3_6"/>
    <property type="match status" value="1"/>
</dbReference>
<evidence type="ECO:0000256" key="1">
    <source>
        <dbReference type="SAM" id="Phobius"/>
    </source>
</evidence>
<name>A0ABY5L114_9CELL</name>
<dbReference type="InterPro" id="IPR009937">
    <property type="entry name" value="Phage_holin_3_6"/>
</dbReference>
<feature type="transmembrane region" description="Helical" evidence="1">
    <location>
        <begin position="65"/>
        <end position="86"/>
    </location>
</feature>
<dbReference type="RefSeq" id="WP_256813751.1">
    <property type="nucleotide sequence ID" value="NZ_CP101988.1"/>
</dbReference>
<accession>A0ABY5L114</accession>
<keyword evidence="3" id="KW-1185">Reference proteome</keyword>
<evidence type="ECO:0000313" key="3">
    <source>
        <dbReference type="Proteomes" id="UP001316189"/>
    </source>
</evidence>
<evidence type="ECO:0000313" key="2">
    <source>
        <dbReference type="EMBL" id="UUI75618.1"/>
    </source>
</evidence>
<gene>
    <name evidence="2" type="ORF">NP064_01450</name>
</gene>